<evidence type="ECO:0000313" key="2">
    <source>
        <dbReference type="Proteomes" id="UP000095759"/>
    </source>
</evidence>
<protein>
    <recommendedName>
        <fullName evidence="3">RidA family protein</fullName>
    </recommendedName>
</protein>
<dbReference type="SUPFAM" id="SSF55298">
    <property type="entry name" value="YjgF-like"/>
    <property type="match status" value="1"/>
</dbReference>
<reference evidence="1 2" key="1">
    <citation type="submission" date="2016-08" db="EMBL/GenBank/DDBJ databases">
        <title>Complete genome sequence of Streptomyces agglomeratus strain 6-3-2, a novel anti-MRSA actinomycete isolated from Wuli of Tebit, China.</title>
        <authorList>
            <person name="Chen X."/>
        </authorList>
    </citation>
    <scope>NUCLEOTIDE SEQUENCE [LARGE SCALE GENOMIC DNA]</scope>
    <source>
        <strain evidence="1 2">6-3-2</strain>
    </source>
</reference>
<name>A0A1E5P1D5_9ACTN</name>
<dbReference type="InterPro" id="IPR035959">
    <property type="entry name" value="RutC-like_sf"/>
</dbReference>
<dbReference type="CDD" id="cd00448">
    <property type="entry name" value="YjgF_YER057c_UK114_family"/>
    <property type="match status" value="1"/>
</dbReference>
<dbReference type="RefSeq" id="WP_069933632.1">
    <property type="nucleotide sequence ID" value="NZ_MEHJ01000001.1"/>
</dbReference>
<accession>A0A1E5P1D5</accession>
<evidence type="ECO:0008006" key="3">
    <source>
        <dbReference type="Google" id="ProtNLM"/>
    </source>
</evidence>
<organism evidence="1 2">
    <name type="scientific">Streptomyces agglomeratus</name>
    <dbReference type="NCBI Taxonomy" id="285458"/>
    <lineage>
        <taxon>Bacteria</taxon>
        <taxon>Bacillati</taxon>
        <taxon>Actinomycetota</taxon>
        <taxon>Actinomycetes</taxon>
        <taxon>Kitasatosporales</taxon>
        <taxon>Streptomycetaceae</taxon>
        <taxon>Streptomyces</taxon>
    </lineage>
</organism>
<dbReference type="InterPro" id="IPR006175">
    <property type="entry name" value="YjgF/YER057c/UK114"/>
</dbReference>
<dbReference type="Gene3D" id="3.30.1330.40">
    <property type="entry name" value="RutC-like"/>
    <property type="match status" value="1"/>
</dbReference>
<gene>
    <name evidence="1" type="ORF">AS594_01420</name>
</gene>
<keyword evidence="2" id="KW-1185">Reference proteome</keyword>
<dbReference type="Pfam" id="PF01042">
    <property type="entry name" value="Ribonuc_L-PSP"/>
    <property type="match status" value="1"/>
</dbReference>
<sequence length="96" mass="10161">MTVQRIDPPGSNAAPGLIGQVVTTTGRRLIHLSGQLAWGRLRQLHRRHHAAQAAVIARNITTALAAAGAGPDDIVKEVIYVVDYTPTSPDHPGCPP</sequence>
<dbReference type="AlphaFoldDB" id="A0A1E5P1D5"/>
<dbReference type="Proteomes" id="UP000095759">
    <property type="component" value="Unassembled WGS sequence"/>
</dbReference>
<dbReference type="EMBL" id="MEHJ01000001">
    <property type="protein sequence ID" value="OEJ23355.1"/>
    <property type="molecule type" value="Genomic_DNA"/>
</dbReference>
<dbReference type="STRING" id="285458.BGM19_35440"/>
<comment type="caution">
    <text evidence="1">The sequence shown here is derived from an EMBL/GenBank/DDBJ whole genome shotgun (WGS) entry which is preliminary data.</text>
</comment>
<proteinExistence type="predicted"/>
<evidence type="ECO:0000313" key="1">
    <source>
        <dbReference type="EMBL" id="OEJ23355.1"/>
    </source>
</evidence>